<sequence length="152" mass="17031">MGVNMENITYRLAKVTDIEDIVGIEQCSFATPWTAEAFYNEIVGNQFAHYLLIEEKLQTIGYCGVWIVMDEAHITNIAILPEHRGRGLGEGLLVEAKKLAKRYGAATVTLEVRLTNTAARGLYEKLGFQNGGIRKNYYSDNGEDALVMWVEL</sequence>
<dbReference type="InterPro" id="IPR050680">
    <property type="entry name" value="YpeA/RimI_acetyltransf"/>
</dbReference>
<feature type="domain" description="N-acetyltransferase" evidence="6">
    <location>
        <begin position="8"/>
        <end position="152"/>
    </location>
</feature>
<evidence type="ECO:0000313" key="8">
    <source>
        <dbReference type="Proteomes" id="UP001596549"/>
    </source>
</evidence>
<keyword evidence="7" id="KW-0689">Ribosomal protein</keyword>
<comment type="similarity">
    <text evidence="1 5">Belongs to the acetyltransferase family. RimI subfamily.</text>
</comment>
<gene>
    <name evidence="7" type="primary">rimI</name>
    <name evidence="7" type="ORF">ACFQPF_12155</name>
</gene>
<dbReference type="SUPFAM" id="SSF55729">
    <property type="entry name" value="Acyl-CoA N-acyltransferases (Nat)"/>
    <property type="match status" value="1"/>
</dbReference>
<keyword evidence="3 7" id="KW-0808">Transferase</keyword>
<dbReference type="NCBIfam" id="TIGR01575">
    <property type="entry name" value="rimI"/>
    <property type="match status" value="1"/>
</dbReference>
<dbReference type="Pfam" id="PF00583">
    <property type="entry name" value="Acetyltransf_1"/>
    <property type="match status" value="1"/>
</dbReference>
<keyword evidence="2 5" id="KW-0963">Cytoplasm</keyword>
<dbReference type="Gene3D" id="3.40.630.30">
    <property type="match status" value="1"/>
</dbReference>
<evidence type="ECO:0000313" key="7">
    <source>
        <dbReference type="EMBL" id="MFC7372424.1"/>
    </source>
</evidence>
<keyword evidence="8" id="KW-1185">Reference proteome</keyword>
<dbReference type="Proteomes" id="UP001596549">
    <property type="component" value="Unassembled WGS sequence"/>
</dbReference>
<dbReference type="InterPro" id="IPR006464">
    <property type="entry name" value="AcTrfase_RimI/Ard1"/>
</dbReference>
<dbReference type="GO" id="GO:0008999">
    <property type="term" value="F:protein-N-terminal-alanine acetyltransferase activity"/>
    <property type="evidence" value="ECO:0007669"/>
    <property type="project" value="UniProtKB-EC"/>
</dbReference>
<keyword evidence="4 7" id="KW-0012">Acyltransferase</keyword>
<comment type="subcellular location">
    <subcellularLocation>
        <location evidence="5">Cytoplasm</location>
    </subcellularLocation>
</comment>
<dbReference type="RefSeq" id="WP_379750000.1">
    <property type="nucleotide sequence ID" value="NZ_JBHTCP010000040.1"/>
</dbReference>
<accession>A0ABW2NPN0</accession>
<evidence type="ECO:0000256" key="1">
    <source>
        <dbReference type="ARBA" id="ARBA00005395"/>
    </source>
</evidence>
<organism evidence="7 8">
    <name type="scientific">Fictibacillus iocasae</name>
    <dbReference type="NCBI Taxonomy" id="2715437"/>
    <lineage>
        <taxon>Bacteria</taxon>
        <taxon>Bacillati</taxon>
        <taxon>Bacillota</taxon>
        <taxon>Bacilli</taxon>
        <taxon>Bacillales</taxon>
        <taxon>Fictibacillaceae</taxon>
        <taxon>Fictibacillus</taxon>
    </lineage>
</organism>
<dbReference type="EMBL" id="JBHTCP010000040">
    <property type="protein sequence ID" value="MFC7372424.1"/>
    <property type="molecule type" value="Genomic_DNA"/>
</dbReference>
<comment type="catalytic activity">
    <reaction evidence="5">
        <text>N-terminal L-alanyl-[ribosomal protein bS18] + acetyl-CoA = N-terminal N(alpha)-acetyl-L-alanyl-[ribosomal protein bS18] + CoA + H(+)</text>
        <dbReference type="Rhea" id="RHEA:43756"/>
        <dbReference type="Rhea" id="RHEA-COMP:10676"/>
        <dbReference type="Rhea" id="RHEA-COMP:10677"/>
        <dbReference type="ChEBI" id="CHEBI:15378"/>
        <dbReference type="ChEBI" id="CHEBI:57287"/>
        <dbReference type="ChEBI" id="CHEBI:57288"/>
        <dbReference type="ChEBI" id="CHEBI:64718"/>
        <dbReference type="ChEBI" id="CHEBI:83683"/>
        <dbReference type="EC" id="2.3.1.266"/>
    </reaction>
</comment>
<dbReference type="EC" id="2.3.1.266" evidence="5"/>
<comment type="caution">
    <text evidence="7">The sequence shown here is derived from an EMBL/GenBank/DDBJ whole genome shotgun (WGS) entry which is preliminary data.</text>
</comment>
<dbReference type="PANTHER" id="PTHR43420">
    <property type="entry name" value="ACETYLTRANSFERASE"/>
    <property type="match status" value="1"/>
</dbReference>
<dbReference type="PROSITE" id="PS51186">
    <property type="entry name" value="GNAT"/>
    <property type="match status" value="1"/>
</dbReference>
<reference evidence="8" key="1">
    <citation type="journal article" date="2019" name="Int. J. Syst. Evol. Microbiol.">
        <title>The Global Catalogue of Microorganisms (GCM) 10K type strain sequencing project: providing services to taxonomists for standard genome sequencing and annotation.</title>
        <authorList>
            <consortium name="The Broad Institute Genomics Platform"/>
            <consortium name="The Broad Institute Genome Sequencing Center for Infectious Disease"/>
            <person name="Wu L."/>
            <person name="Ma J."/>
        </authorList>
    </citation>
    <scope>NUCLEOTIDE SEQUENCE [LARGE SCALE GENOMIC DNA]</scope>
    <source>
        <strain evidence="8">NBRC 106396</strain>
    </source>
</reference>
<name>A0ABW2NPN0_9BACL</name>
<protein>
    <recommendedName>
        <fullName evidence="5">[Ribosomal protein bS18]-alanine N-acetyltransferase</fullName>
        <ecNumber evidence="5">2.3.1.266</ecNumber>
    </recommendedName>
</protein>
<evidence type="ECO:0000256" key="4">
    <source>
        <dbReference type="ARBA" id="ARBA00023315"/>
    </source>
</evidence>
<evidence type="ECO:0000256" key="3">
    <source>
        <dbReference type="ARBA" id="ARBA00022679"/>
    </source>
</evidence>
<dbReference type="PANTHER" id="PTHR43420:SF44">
    <property type="entry name" value="ACETYLTRANSFERASE YPEA"/>
    <property type="match status" value="1"/>
</dbReference>
<evidence type="ECO:0000256" key="5">
    <source>
        <dbReference type="RuleBase" id="RU363094"/>
    </source>
</evidence>
<proteinExistence type="inferred from homology"/>
<dbReference type="InterPro" id="IPR016181">
    <property type="entry name" value="Acyl_CoA_acyltransferase"/>
</dbReference>
<evidence type="ECO:0000256" key="2">
    <source>
        <dbReference type="ARBA" id="ARBA00022490"/>
    </source>
</evidence>
<evidence type="ECO:0000259" key="6">
    <source>
        <dbReference type="PROSITE" id="PS51186"/>
    </source>
</evidence>
<keyword evidence="7" id="KW-0687">Ribonucleoprotein</keyword>
<dbReference type="InterPro" id="IPR000182">
    <property type="entry name" value="GNAT_dom"/>
</dbReference>
<dbReference type="CDD" id="cd04301">
    <property type="entry name" value="NAT_SF"/>
    <property type="match status" value="1"/>
</dbReference>
<dbReference type="GO" id="GO:0005840">
    <property type="term" value="C:ribosome"/>
    <property type="evidence" value="ECO:0007669"/>
    <property type="project" value="UniProtKB-KW"/>
</dbReference>
<comment type="function">
    <text evidence="5">Acetylates the N-terminal alanine of ribosomal protein bS18.</text>
</comment>